<comment type="subcellular location">
    <subcellularLocation>
        <location evidence="2 10">Cytoplasm</location>
    </subcellularLocation>
</comment>
<evidence type="ECO:0000256" key="5">
    <source>
        <dbReference type="ARBA" id="ARBA00022490"/>
    </source>
</evidence>
<evidence type="ECO:0000256" key="10">
    <source>
        <dbReference type="HAMAP-Rule" id="MF_00164"/>
    </source>
</evidence>
<dbReference type="GO" id="GO:0006047">
    <property type="term" value="P:UDP-N-acetylglucosamine metabolic process"/>
    <property type="evidence" value="ECO:0007669"/>
    <property type="project" value="TreeGrafter"/>
</dbReference>
<dbReference type="FunFam" id="3.40.50.10490:FF:000001">
    <property type="entry name" value="Glutamine--fructose-6-phosphate aminotransferase [isomerizing]"/>
    <property type="match status" value="1"/>
</dbReference>
<dbReference type="InterPro" id="IPR005855">
    <property type="entry name" value="GFAT"/>
</dbReference>
<evidence type="ECO:0000256" key="7">
    <source>
        <dbReference type="ARBA" id="ARBA00022679"/>
    </source>
</evidence>
<evidence type="ECO:0000256" key="1">
    <source>
        <dbReference type="ARBA" id="ARBA00001031"/>
    </source>
</evidence>
<feature type="active site" description="For Fru-6P isomerization activity" evidence="10">
    <location>
        <position position="596"/>
    </location>
</feature>
<keyword evidence="7 10" id="KW-0808">Transferase</keyword>
<dbReference type="PROSITE" id="PS51278">
    <property type="entry name" value="GATASE_TYPE_2"/>
    <property type="match status" value="1"/>
</dbReference>
<feature type="active site" description="Nucleophile; for GATase activity" evidence="10">
    <location>
        <position position="2"/>
    </location>
</feature>
<dbReference type="CDD" id="cd05009">
    <property type="entry name" value="SIS_GlmS_GlmD_2"/>
    <property type="match status" value="1"/>
</dbReference>
<dbReference type="RefSeq" id="WP_138151397.1">
    <property type="nucleotide sequence ID" value="NZ_CBDDKQ010000002.1"/>
</dbReference>
<comment type="catalytic activity">
    <reaction evidence="1 10">
        <text>D-fructose 6-phosphate + L-glutamine = D-glucosamine 6-phosphate + L-glutamate</text>
        <dbReference type="Rhea" id="RHEA:13237"/>
        <dbReference type="ChEBI" id="CHEBI:29985"/>
        <dbReference type="ChEBI" id="CHEBI:58359"/>
        <dbReference type="ChEBI" id="CHEBI:58725"/>
        <dbReference type="ChEBI" id="CHEBI:61527"/>
        <dbReference type="EC" id="2.6.1.16"/>
    </reaction>
</comment>
<accession>A0A5R8Y4J1</accession>
<dbReference type="InterPro" id="IPR017932">
    <property type="entry name" value="GATase_2_dom"/>
</dbReference>
<dbReference type="GO" id="GO:0004360">
    <property type="term" value="F:glutamine-fructose-6-phosphate transaminase (isomerizing) activity"/>
    <property type="evidence" value="ECO:0007669"/>
    <property type="project" value="UniProtKB-UniRule"/>
</dbReference>
<dbReference type="Proteomes" id="UP000308901">
    <property type="component" value="Unassembled WGS sequence"/>
</dbReference>
<feature type="initiator methionine" description="Removed" evidence="10">
    <location>
        <position position="1"/>
    </location>
</feature>
<dbReference type="GO" id="GO:0006002">
    <property type="term" value="P:fructose 6-phosphate metabolic process"/>
    <property type="evidence" value="ECO:0007669"/>
    <property type="project" value="TreeGrafter"/>
</dbReference>
<dbReference type="HAMAP" id="MF_00164">
    <property type="entry name" value="GlmS"/>
    <property type="match status" value="1"/>
</dbReference>
<dbReference type="Pfam" id="PF13522">
    <property type="entry name" value="GATase_6"/>
    <property type="match status" value="1"/>
</dbReference>
<evidence type="ECO:0000256" key="4">
    <source>
        <dbReference type="ARBA" id="ARBA00016090"/>
    </source>
</evidence>
<feature type="domain" description="Glutamine amidotransferase type-2" evidence="11">
    <location>
        <begin position="2"/>
        <end position="221"/>
    </location>
</feature>
<feature type="domain" description="SIS" evidence="12">
    <location>
        <begin position="453"/>
        <end position="591"/>
    </location>
</feature>
<dbReference type="NCBIfam" id="TIGR01135">
    <property type="entry name" value="glmS"/>
    <property type="match status" value="1"/>
</dbReference>
<evidence type="ECO:0000256" key="3">
    <source>
        <dbReference type="ARBA" id="ARBA00012916"/>
    </source>
</evidence>
<evidence type="ECO:0000313" key="14">
    <source>
        <dbReference type="Proteomes" id="UP000308901"/>
    </source>
</evidence>
<comment type="function">
    <text evidence="10">Catalyzes the first step in hexosamine metabolism, converting fructose-6P into glucosamine-6P using glutamine as a nitrogen source.</text>
</comment>
<evidence type="ECO:0000256" key="8">
    <source>
        <dbReference type="ARBA" id="ARBA00022737"/>
    </source>
</evidence>
<protein>
    <recommendedName>
        <fullName evidence="4 10">Glutamine--fructose-6-phosphate aminotransferase [isomerizing]</fullName>
        <ecNumber evidence="3 10">2.6.1.16</ecNumber>
    </recommendedName>
    <alternativeName>
        <fullName evidence="10">D-fructose-6-phosphate amidotransferase</fullName>
    </alternativeName>
    <alternativeName>
        <fullName evidence="10">GFAT</fullName>
    </alternativeName>
    <alternativeName>
        <fullName evidence="10">Glucosamine-6-phosphate synthase</fullName>
    </alternativeName>
    <alternativeName>
        <fullName evidence="10">Hexosephosphate aminotransferase</fullName>
    </alternativeName>
    <alternativeName>
        <fullName evidence="10">L-glutamine--D-fructose-6-phosphate amidotransferase</fullName>
    </alternativeName>
</protein>
<evidence type="ECO:0000256" key="6">
    <source>
        <dbReference type="ARBA" id="ARBA00022576"/>
    </source>
</evidence>
<dbReference type="InterPro" id="IPR035490">
    <property type="entry name" value="GlmS/FrlB_SIS"/>
</dbReference>
<organism evidence="13 14">
    <name type="scientific">Arcobacter arenosus</name>
    <dbReference type="NCBI Taxonomy" id="2576037"/>
    <lineage>
        <taxon>Bacteria</taxon>
        <taxon>Pseudomonadati</taxon>
        <taxon>Campylobacterota</taxon>
        <taxon>Epsilonproteobacteria</taxon>
        <taxon>Campylobacterales</taxon>
        <taxon>Arcobacteraceae</taxon>
        <taxon>Arcobacter</taxon>
    </lineage>
</organism>
<dbReference type="GO" id="GO:0097367">
    <property type="term" value="F:carbohydrate derivative binding"/>
    <property type="evidence" value="ECO:0007669"/>
    <property type="project" value="InterPro"/>
</dbReference>
<dbReference type="EC" id="2.6.1.16" evidence="3 10"/>
<dbReference type="InterPro" id="IPR046348">
    <property type="entry name" value="SIS_dom_sf"/>
</dbReference>
<dbReference type="GO" id="GO:0005829">
    <property type="term" value="C:cytosol"/>
    <property type="evidence" value="ECO:0007669"/>
    <property type="project" value="TreeGrafter"/>
</dbReference>
<comment type="caution">
    <text evidence="13">The sequence shown here is derived from an EMBL/GenBank/DDBJ whole genome shotgun (WGS) entry which is preliminary data.</text>
</comment>
<dbReference type="OrthoDB" id="9761808at2"/>
<dbReference type="InterPro" id="IPR035466">
    <property type="entry name" value="GlmS/AgaS_SIS"/>
</dbReference>
<comment type="subunit">
    <text evidence="10">Homodimer.</text>
</comment>
<keyword evidence="14" id="KW-1185">Reference proteome</keyword>
<feature type="domain" description="SIS" evidence="12">
    <location>
        <begin position="280"/>
        <end position="420"/>
    </location>
</feature>
<evidence type="ECO:0000256" key="2">
    <source>
        <dbReference type="ARBA" id="ARBA00004496"/>
    </source>
</evidence>
<dbReference type="GO" id="GO:0006487">
    <property type="term" value="P:protein N-linked glycosylation"/>
    <property type="evidence" value="ECO:0007669"/>
    <property type="project" value="TreeGrafter"/>
</dbReference>
<dbReference type="FunFam" id="3.60.20.10:FF:000006">
    <property type="entry name" value="Glutamine--fructose-6-phosphate aminotransferase [isomerizing]"/>
    <property type="match status" value="1"/>
</dbReference>
<sequence length="601" mass="67088">MCGIVGYIGKNDTTKFLLDGLKELEYRGYDSAGIALLNCDKIDVFKAIGKLDNLKNKIDSAKLSPSYDIGIGHTRWATHGKPTELNAHPHLGEYSYVVHNGIIENYKELKDELIAKGHNFVSQTDTEVIVHLFESYNNEFENCEEAFKTTISRLEGAFSILLISKAAPEKIFFFKHGSPLIIAKGNEDGEVLFASSDAPLIGLANDVVYLEDGVGGIASSNEIVFLNDNYSWSTLPTSKQFAQKDGFRFFMEKEIYEQSDVVSDCMLGRLKDEEILFDEIDKSLIDGINEIKICACGTSYHAGLTSSYLFERLAKVKCNVEIASEFRYKEPLLTKDTLFIVISQSGETADTLEALKMAKNAGLKSLVICNVDNSSMTRTANNTILTRAGIEKGVASTKAFSTQTVVLWMLALYFAKAKNVISKEKLQSEIHALREVPKSLKVLDKVHEKARRLSKRYLHGHGFFFIGRDVFFPLALEGALKLKEISYLHAEGYPAGEMKHGPIALADPELFTIALMPENLLYDKIKSNVEELSARDSTICAISPLDFELADDFIKTCKTDHYMLEFFEMLVVLQLLSMEISIRLGNDVDMPRNLAKSVTVE</sequence>
<evidence type="ECO:0000313" key="13">
    <source>
        <dbReference type="EMBL" id="TLP40995.1"/>
    </source>
</evidence>
<dbReference type="SUPFAM" id="SSF56235">
    <property type="entry name" value="N-terminal nucleophile aminohydrolases (Ntn hydrolases)"/>
    <property type="match status" value="1"/>
</dbReference>
<reference evidence="13 14" key="1">
    <citation type="submission" date="2019-05" db="EMBL/GenBank/DDBJ databases">
        <title>Arcobacter sp. nov., isolated from sea sediment.</title>
        <authorList>
            <person name="Kim W."/>
        </authorList>
    </citation>
    <scope>NUCLEOTIDE SEQUENCE [LARGE SCALE GENOMIC DNA]</scope>
    <source>
        <strain evidence="13 14">CAU 1517</strain>
    </source>
</reference>
<evidence type="ECO:0000259" key="12">
    <source>
        <dbReference type="PROSITE" id="PS51464"/>
    </source>
</evidence>
<evidence type="ECO:0000256" key="9">
    <source>
        <dbReference type="ARBA" id="ARBA00022962"/>
    </source>
</evidence>
<dbReference type="EMBL" id="VANU01000001">
    <property type="protein sequence ID" value="TLP40995.1"/>
    <property type="molecule type" value="Genomic_DNA"/>
</dbReference>
<proteinExistence type="inferred from homology"/>
<keyword evidence="6 10" id="KW-0032">Aminotransferase</keyword>
<dbReference type="Gene3D" id="3.60.20.10">
    <property type="entry name" value="Glutamine Phosphoribosylpyrophosphate, subunit 1, domain 1"/>
    <property type="match status" value="1"/>
</dbReference>
<keyword evidence="8" id="KW-0677">Repeat</keyword>
<dbReference type="PANTHER" id="PTHR10937">
    <property type="entry name" value="GLUCOSAMINE--FRUCTOSE-6-PHOSPHATE AMINOTRANSFERASE, ISOMERIZING"/>
    <property type="match status" value="1"/>
</dbReference>
<dbReference type="CDD" id="cd00714">
    <property type="entry name" value="GFAT"/>
    <property type="match status" value="1"/>
</dbReference>
<dbReference type="InterPro" id="IPR001347">
    <property type="entry name" value="SIS_dom"/>
</dbReference>
<dbReference type="PROSITE" id="PS51464">
    <property type="entry name" value="SIS"/>
    <property type="match status" value="2"/>
</dbReference>
<keyword evidence="5 10" id="KW-0963">Cytoplasm</keyword>
<keyword evidence="9" id="KW-0315">Glutamine amidotransferase</keyword>
<dbReference type="PANTHER" id="PTHR10937:SF0">
    <property type="entry name" value="GLUTAMINE--FRUCTOSE-6-PHOSPHATE TRANSAMINASE (ISOMERIZING)"/>
    <property type="match status" value="1"/>
</dbReference>
<dbReference type="NCBIfam" id="NF001484">
    <property type="entry name" value="PRK00331.1"/>
    <property type="match status" value="1"/>
</dbReference>
<gene>
    <name evidence="10 13" type="primary">glmS</name>
    <name evidence="13" type="ORF">FDK22_02970</name>
</gene>
<dbReference type="Gene3D" id="3.40.50.10490">
    <property type="entry name" value="Glucose-6-phosphate isomerase like protein, domain 1"/>
    <property type="match status" value="2"/>
</dbReference>
<evidence type="ECO:0000259" key="11">
    <source>
        <dbReference type="PROSITE" id="PS51278"/>
    </source>
</evidence>
<dbReference type="GO" id="GO:0005975">
    <property type="term" value="P:carbohydrate metabolic process"/>
    <property type="evidence" value="ECO:0007669"/>
    <property type="project" value="UniProtKB-UniRule"/>
</dbReference>
<dbReference type="Pfam" id="PF01380">
    <property type="entry name" value="SIS"/>
    <property type="match status" value="2"/>
</dbReference>
<dbReference type="InterPro" id="IPR047084">
    <property type="entry name" value="GFAT_N"/>
</dbReference>
<dbReference type="CDD" id="cd05008">
    <property type="entry name" value="SIS_GlmS_GlmD_1"/>
    <property type="match status" value="1"/>
</dbReference>
<dbReference type="InterPro" id="IPR029055">
    <property type="entry name" value="Ntn_hydrolases_N"/>
</dbReference>
<name>A0A5R8Y4J1_9BACT</name>
<dbReference type="AlphaFoldDB" id="A0A5R8Y4J1"/>
<dbReference type="SUPFAM" id="SSF53697">
    <property type="entry name" value="SIS domain"/>
    <property type="match status" value="1"/>
</dbReference>